<gene>
    <name evidence="6" type="ORF">HBH39_17345</name>
</gene>
<keyword evidence="4" id="KW-0574">Periplasm</keyword>
<dbReference type="Pfam" id="PF13416">
    <property type="entry name" value="SBP_bac_8"/>
    <property type="match status" value="1"/>
</dbReference>
<evidence type="ECO:0000256" key="1">
    <source>
        <dbReference type="ARBA" id="ARBA00004418"/>
    </source>
</evidence>
<dbReference type="SUPFAM" id="SSF53850">
    <property type="entry name" value="Periplasmic binding protein-like II"/>
    <property type="match status" value="1"/>
</dbReference>
<comment type="subcellular location">
    <subcellularLocation>
        <location evidence="1">Periplasm</location>
    </subcellularLocation>
</comment>
<accession>A0A6G9QN77</accession>
<dbReference type="EMBL" id="CP050313">
    <property type="protein sequence ID" value="QIR16016.1"/>
    <property type="molecule type" value="Genomic_DNA"/>
</dbReference>
<organism evidence="6 7">
    <name type="scientific">Shewanella aestuarii</name>
    <dbReference type="NCBI Taxonomy" id="1028752"/>
    <lineage>
        <taxon>Bacteria</taxon>
        <taxon>Pseudomonadati</taxon>
        <taxon>Pseudomonadota</taxon>
        <taxon>Gammaproteobacteria</taxon>
        <taxon>Alteromonadales</taxon>
        <taxon>Shewanellaceae</taxon>
        <taxon>Shewanella</taxon>
    </lineage>
</organism>
<dbReference type="InterPro" id="IPR006059">
    <property type="entry name" value="SBP"/>
</dbReference>
<keyword evidence="7" id="KW-1185">Reference proteome</keyword>
<dbReference type="AlphaFoldDB" id="A0A6G9QN77"/>
<evidence type="ECO:0000313" key="7">
    <source>
        <dbReference type="Proteomes" id="UP000502608"/>
    </source>
</evidence>
<dbReference type="KEGG" id="saes:HBH39_17345"/>
<dbReference type="Gene3D" id="3.40.190.10">
    <property type="entry name" value="Periplasmic binding protein-like II"/>
    <property type="match status" value="2"/>
</dbReference>
<dbReference type="PANTHER" id="PTHR30222">
    <property type="entry name" value="SPERMIDINE/PUTRESCINE-BINDING PERIPLASMIC PROTEIN"/>
    <property type="match status" value="1"/>
</dbReference>
<dbReference type="GO" id="GO:0019808">
    <property type="term" value="F:polyamine binding"/>
    <property type="evidence" value="ECO:0007669"/>
    <property type="project" value="InterPro"/>
</dbReference>
<reference evidence="6 7" key="1">
    <citation type="submission" date="2020-03" db="EMBL/GenBank/DDBJ databases">
        <title>Complete genome sequence of Shewanella sp.</title>
        <authorList>
            <person name="Kim Y.-S."/>
            <person name="Kim S.-J."/>
            <person name="Jung H.-K."/>
            <person name="Kim K.-H."/>
        </authorList>
    </citation>
    <scope>NUCLEOTIDE SEQUENCE [LARGE SCALE GENOMIC DNA]</scope>
    <source>
        <strain evidence="6 7">PN3F2</strain>
    </source>
</reference>
<dbReference type="InterPro" id="IPR001188">
    <property type="entry name" value="Sperm_putr-bd"/>
</dbReference>
<proteinExistence type="predicted"/>
<evidence type="ECO:0000256" key="3">
    <source>
        <dbReference type="ARBA" id="ARBA00022729"/>
    </source>
</evidence>
<evidence type="ECO:0000256" key="2">
    <source>
        <dbReference type="ARBA" id="ARBA00022448"/>
    </source>
</evidence>
<dbReference type="Proteomes" id="UP000502608">
    <property type="component" value="Chromosome"/>
</dbReference>
<sequence>MMNLSSIKKRFVLASLMMCSGAAYADDINIYTWEDYFSDDIIAEFEQQTGHKITLTYYDSEPDRDNLLLSEQAKNFNIVLIDSLMLGINNSKQPMYRFSETSMPSISNHNPKWRQACGDVGIPYAKGTIGIAYRESVSKTPITSWSQLFTPPAEHQNRTLMIKDNLDTAAVALIANNLPPFSENKDDLKVAFDTLKQQEPYLLSYQYLLTHTAINQDKSRASLGMAYSGDIASITKNSGQTDWKYVVPDEGTLFWVDCLAIPFEENATEATLSFLNYINDPQVAIAVAEEILFSTTNDAAVKLGSESYLSDPDLFISSDIQARSSFYQPVSDESMLLRQRMNNLLKDK</sequence>
<dbReference type="PRINTS" id="PR00909">
    <property type="entry name" value="SPERMDNBNDNG"/>
</dbReference>
<keyword evidence="2" id="KW-0813">Transport</keyword>
<dbReference type="CDD" id="cd13590">
    <property type="entry name" value="PBP2_PotD_PotF_like"/>
    <property type="match status" value="1"/>
</dbReference>
<name>A0A6G9QN77_9GAMM</name>
<dbReference type="PANTHER" id="PTHR30222:SF12">
    <property type="entry name" value="NORSPERMIDINE SENSOR"/>
    <property type="match status" value="1"/>
</dbReference>
<dbReference type="GO" id="GO:0015846">
    <property type="term" value="P:polyamine transport"/>
    <property type="evidence" value="ECO:0007669"/>
    <property type="project" value="InterPro"/>
</dbReference>
<evidence type="ECO:0000256" key="4">
    <source>
        <dbReference type="ARBA" id="ARBA00022764"/>
    </source>
</evidence>
<dbReference type="GO" id="GO:0042597">
    <property type="term" value="C:periplasmic space"/>
    <property type="evidence" value="ECO:0007669"/>
    <property type="project" value="UniProtKB-SubCell"/>
</dbReference>
<evidence type="ECO:0000256" key="5">
    <source>
        <dbReference type="SAM" id="SignalP"/>
    </source>
</evidence>
<dbReference type="RefSeq" id="WP_167679870.1">
    <property type="nucleotide sequence ID" value="NZ_CP050313.1"/>
</dbReference>
<feature type="chain" id="PRO_5026344364" evidence="5">
    <location>
        <begin position="26"/>
        <end position="348"/>
    </location>
</feature>
<feature type="signal peptide" evidence="5">
    <location>
        <begin position="1"/>
        <end position="25"/>
    </location>
</feature>
<keyword evidence="3 5" id="KW-0732">Signal</keyword>
<protein>
    <submittedName>
        <fullName evidence="6">Spermidine/putrescine ABC transporter substrate-binding protein</fullName>
    </submittedName>
</protein>
<evidence type="ECO:0000313" key="6">
    <source>
        <dbReference type="EMBL" id="QIR16016.1"/>
    </source>
</evidence>